<evidence type="ECO:0000313" key="10">
    <source>
        <dbReference type="Ensembl" id="ENSMODP00000045981.1"/>
    </source>
</evidence>
<dbReference type="GO" id="GO:0012505">
    <property type="term" value="C:endomembrane system"/>
    <property type="evidence" value="ECO:0007669"/>
    <property type="project" value="UniProtKB-SubCell"/>
</dbReference>
<keyword evidence="6 8" id="KW-0472">Membrane</keyword>
<evidence type="ECO:0000256" key="7">
    <source>
        <dbReference type="ARBA" id="ARBA00023157"/>
    </source>
</evidence>
<keyword evidence="4" id="KW-0677">Repeat</keyword>
<evidence type="ECO:0000313" key="11">
    <source>
        <dbReference type="Proteomes" id="UP000002280"/>
    </source>
</evidence>
<keyword evidence="3 8" id="KW-0812">Transmembrane</keyword>
<sequence>MNRIFPQPTALEENTEGEIKTFAGEEDCGGPFSCCSRRGFWLSVWALLLLVSLTAVLWLVSSFGLPPPAPVTRACATASNQTGFLCDDRQTCVPASLVCDGVRTCPRGEDEDSALCGNVPHSLPSFLVFRCSHPTAWTFEDKRCDGSNDCGDCSDEGAVARCPPCGPQGWGCTPTFFQYCGCVPRSLCRDGVQHCSDWSDEYACPGR</sequence>
<evidence type="ECO:0000256" key="8">
    <source>
        <dbReference type="SAM" id="Phobius"/>
    </source>
</evidence>
<dbReference type="SUPFAM" id="SSF57424">
    <property type="entry name" value="LDL receptor-like module"/>
    <property type="match status" value="1"/>
</dbReference>
<comment type="subcellular location">
    <subcellularLocation>
        <location evidence="2">Endomembrane system</location>
    </subcellularLocation>
    <subcellularLocation>
        <location evidence="1">Membrane</location>
        <topology evidence="1">Single-pass membrane protein</topology>
    </subcellularLocation>
</comment>
<organism evidence="10 11">
    <name type="scientific">Monodelphis domestica</name>
    <name type="common">Gray short-tailed opossum</name>
    <dbReference type="NCBI Taxonomy" id="13616"/>
    <lineage>
        <taxon>Eukaryota</taxon>
        <taxon>Metazoa</taxon>
        <taxon>Chordata</taxon>
        <taxon>Craniata</taxon>
        <taxon>Vertebrata</taxon>
        <taxon>Euteleostomi</taxon>
        <taxon>Mammalia</taxon>
        <taxon>Metatheria</taxon>
        <taxon>Didelphimorphia</taxon>
        <taxon>Didelphidae</taxon>
        <taxon>Monodelphis</taxon>
    </lineage>
</organism>
<dbReference type="PRINTS" id="PR00261">
    <property type="entry name" value="LDLRECEPTOR"/>
</dbReference>
<dbReference type="STRING" id="13616.ENSMODP00000045981"/>
<dbReference type="GO" id="GO:0016192">
    <property type="term" value="P:vesicle-mediated transport"/>
    <property type="evidence" value="ECO:0007669"/>
    <property type="project" value="UniProtKB-ARBA"/>
</dbReference>
<dbReference type="Ensembl" id="ENSMODT00000074628.1">
    <property type="protein sequence ID" value="ENSMODP00000045981.1"/>
    <property type="gene ID" value="ENSMODG00000038017.1"/>
</dbReference>
<dbReference type="OMA" id="MCRDMPQ"/>
<dbReference type="FunCoup" id="A0A5F8GFK1">
    <property type="interactions" value="30"/>
</dbReference>
<keyword evidence="7" id="KW-1015">Disulfide bond</keyword>
<name>A0A5F8GFK1_MONDO</name>
<protein>
    <submittedName>
        <fullName evidence="10">Low density lipoprotein receptor class A domain containing 1</fullName>
    </submittedName>
</protein>
<keyword evidence="11" id="KW-1185">Reference proteome</keyword>
<dbReference type="InterPro" id="IPR057430">
    <property type="entry name" value="LDLRAD1_C"/>
</dbReference>
<dbReference type="InterPro" id="IPR002172">
    <property type="entry name" value="LDrepeatLR_classA_rpt"/>
</dbReference>
<dbReference type="Bgee" id="ENSMODG00000038017">
    <property type="expression patterns" value="Expressed in lung and 8 other cell types or tissues"/>
</dbReference>
<evidence type="ECO:0000259" key="9">
    <source>
        <dbReference type="Pfam" id="PF25241"/>
    </source>
</evidence>
<feature type="domain" description="LDLRAD1-like C-terminal" evidence="9">
    <location>
        <begin position="163"/>
        <end position="202"/>
    </location>
</feature>
<gene>
    <name evidence="10" type="primary">LDLRAD1</name>
</gene>
<evidence type="ECO:0000256" key="6">
    <source>
        <dbReference type="ARBA" id="ARBA00023136"/>
    </source>
</evidence>
<evidence type="ECO:0000256" key="5">
    <source>
        <dbReference type="ARBA" id="ARBA00022989"/>
    </source>
</evidence>
<feature type="transmembrane region" description="Helical" evidence="8">
    <location>
        <begin position="40"/>
        <end position="60"/>
    </location>
</feature>
<dbReference type="InterPro" id="IPR050685">
    <property type="entry name" value="LDLR"/>
</dbReference>
<evidence type="ECO:0000256" key="1">
    <source>
        <dbReference type="ARBA" id="ARBA00004167"/>
    </source>
</evidence>
<dbReference type="KEGG" id="mdo:100031735"/>
<dbReference type="CDD" id="cd00112">
    <property type="entry name" value="LDLa"/>
    <property type="match status" value="1"/>
</dbReference>
<dbReference type="PANTHER" id="PTHR24270">
    <property type="entry name" value="LOW-DENSITY LIPOPROTEIN RECEPTOR-RELATED"/>
    <property type="match status" value="1"/>
</dbReference>
<dbReference type="GeneTree" id="ENSGT00390000008557"/>
<dbReference type="GO" id="GO:0016020">
    <property type="term" value="C:membrane"/>
    <property type="evidence" value="ECO:0007669"/>
    <property type="project" value="UniProtKB-SubCell"/>
</dbReference>
<accession>A0A5F8GFK1</accession>
<dbReference type="InterPro" id="IPR023415">
    <property type="entry name" value="LDLR_class-A_CS"/>
</dbReference>
<reference evidence="10" key="2">
    <citation type="submission" date="2025-08" db="UniProtKB">
        <authorList>
            <consortium name="Ensembl"/>
        </authorList>
    </citation>
    <scope>IDENTIFICATION</scope>
</reference>
<dbReference type="InterPro" id="IPR036055">
    <property type="entry name" value="LDL_receptor-like_sf"/>
</dbReference>
<evidence type="ECO:0000256" key="2">
    <source>
        <dbReference type="ARBA" id="ARBA00004308"/>
    </source>
</evidence>
<proteinExistence type="predicted"/>
<evidence type="ECO:0000256" key="4">
    <source>
        <dbReference type="ARBA" id="ARBA00022737"/>
    </source>
</evidence>
<reference evidence="10" key="3">
    <citation type="submission" date="2025-09" db="UniProtKB">
        <authorList>
            <consortium name="Ensembl"/>
        </authorList>
    </citation>
    <scope>IDENTIFICATION</scope>
</reference>
<dbReference type="PANTHER" id="PTHR24270:SF63">
    <property type="entry name" value="TERRIBLY REDUCED OPTIC LOBES, ISOFORM B"/>
    <property type="match status" value="1"/>
</dbReference>
<dbReference type="Proteomes" id="UP000002280">
    <property type="component" value="Unplaced"/>
</dbReference>
<dbReference type="SMART" id="SM00192">
    <property type="entry name" value="LDLa"/>
    <property type="match status" value="3"/>
</dbReference>
<evidence type="ECO:0000256" key="3">
    <source>
        <dbReference type="ARBA" id="ARBA00022692"/>
    </source>
</evidence>
<dbReference type="AlphaFoldDB" id="A0A5F8GFK1"/>
<dbReference type="PROSITE" id="PS01209">
    <property type="entry name" value="LDLRA_1"/>
    <property type="match status" value="1"/>
</dbReference>
<reference evidence="10" key="1">
    <citation type="journal article" date="2007" name="Nature">
        <title>Genome of the marsupial Monodelphis domestica reveals innovation in non-coding sequences.</title>
        <authorList>
            <person name="Mikkelsen T.S."/>
            <person name="Wakefield M.J."/>
            <person name="Aken B."/>
            <person name="Amemiya C.T."/>
            <person name="Chang J.L."/>
            <person name="Duke S."/>
            <person name="Garber M."/>
            <person name="Gentles A.J."/>
            <person name="Goodstadt L."/>
            <person name="Heger A."/>
            <person name="Jurka J."/>
            <person name="Kamal M."/>
            <person name="Mauceli E."/>
            <person name="Searle S.M."/>
            <person name="Sharpe T."/>
            <person name="Baker M.L."/>
            <person name="Batzer M.A."/>
            <person name="Benos P.V."/>
            <person name="Belov K."/>
            <person name="Clamp M."/>
            <person name="Cook A."/>
            <person name="Cuff J."/>
            <person name="Das R."/>
            <person name="Davidow L."/>
            <person name="Deakin J.E."/>
            <person name="Fazzari M.J."/>
            <person name="Glass J.L."/>
            <person name="Grabherr M."/>
            <person name="Greally J.M."/>
            <person name="Gu W."/>
            <person name="Hore T.A."/>
            <person name="Huttley G.A."/>
            <person name="Kleber M."/>
            <person name="Jirtle R.L."/>
            <person name="Koina E."/>
            <person name="Lee J.T."/>
            <person name="Mahony S."/>
            <person name="Marra M.A."/>
            <person name="Miller R.D."/>
            <person name="Nicholls R.D."/>
            <person name="Oda M."/>
            <person name="Papenfuss A.T."/>
            <person name="Parra Z.E."/>
            <person name="Pollock D.D."/>
            <person name="Ray D.A."/>
            <person name="Schein J.E."/>
            <person name="Speed T.P."/>
            <person name="Thompson K."/>
            <person name="VandeBerg J.L."/>
            <person name="Wade C.M."/>
            <person name="Walker J.A."/>
            <person name="Waters P.D."/>
            <person name="Webber C."/>
            <person name="Weidman J.R."/>
            <person name="Xie X."/>
            <person name="Zody M.C."/>
            <person name="Baldwin J."/>
            <person name="Abdouelleil A."/>
            <person name="Abdulkadir J."/>
            <person name="Abebe A."/>
            <person name="Abera B."/>
            <person name="Abreu J."/>
            <person name="Acer S.C."/>
            <person name="Aftuck L."/>
            <person name="Alexander A."/>
            <person name="An P."/>
            <person name="Anderson E."/>
            <person name="Anderson S."/>
            <person name="Arachi H."/>
            <person name="Azer M."/>
            <person name="Bachantsang P."/>
            <person name="Barry A."/>
            <person name="Bayul T."/>
            <person name="Berlin A."/>
            <person name="Bessette D."/>
            <person name="Bloom T."/>
            <person name="Bloom T."/>
            <person name="Boguslavskiy L."/>
            <person name="Bonnet C."/>
            <person name="Boukhgalter B."/>
            <person name="Bourzgui I."/>
            <person name="Brown A."/>
            <person name="Cahill P."/>
            <person name="Channer S."/>
            <person name="Cheshatsang Y."/>
            <person name="Chuda L."/>
            <person name="Citroen M."/>
            <person name="Collymore A."/>
            <person name="Cooke P."/>
            <person name="Costello M."/>
            <person name="D'Aco K."/>
            <person name="Daza R."/>
            <person name="De Haan G."/>
            <person name="DeGray S."/>
            <person name="DeMaso C."/>
            <person name="Dhargay N."/>
            <person name="Dooley K."/>
            <person name="Dooley E."/>
            <person name="Doricent M."/>
            <person name="Dorje P."/>
            <person name="Dorjee K."/>
            <person name="Dupes A."/>
            <person name="Elong R."/>
            <person name="Falk J."/>
            <person name="Farina A."/>
            <person name="Faro S."/>
            <person name="Ferguson D."/>
            <person name="Fisher S."/>
            <person name="Foley C.D."/>
            <person name="Franke A."/>
            <person name="Friedrich D."/>
            <person name="Gadbois L."/>
            <person name="Gearin G."/>
            <person name="Gearin C.R."/>
            <person name="Giannoukos G."/>
            <person name="Goode T."/>
            <person name="Graham J."/>
            <person name="Grandbois E."/>
            <person name="Grewal S."/>
            <person name="Gyaltsen K."/>
            <person name="Hafez N."/>
            <person name="Hagos B."/>
            <person name="Hall J."/>
            <person name="Henson C."/>
            <person name="Hollinger A."/>
            <person name="Honan T."/>
            <person name="Huard M.D."/>
            <person name="Hughes L."/>
            <person name="Hurhula B."/>
            <person name="Husby M.E."/>
            <person name="Kamat A."/>
            <person name="Kanga B."/>
            <person name="Kashin S."/>
            <person name="Khazanovich D."/>
            <person name="Kisner P."/>
            <person name="Lance K."/>
            <person name="Lara M."/>
            <person name="Lee W."/>
            <person name="Lennon N."/>
            <person name="Letendre F."/>
            <person name="LeVine R."/>
            <person name="Lipovsky A."/>
            <person name="Liu X."/>
            <person name="Liu J."/>
            <person name="Liu S."/>
            <person name="Lokyitsang T."/>
            <person name="Lokyitsang Y."/>
            <person name="Lubonja R."/>
            <person name="Lui A."/>
            <person name="MacDonald P."/>
            <person name="Magnisalis V."/>
            <person name="Maru K."/>
            <person name="Matthews C."/>
            <person name="McCusker W."/>
            <person name="McDonough S."/>
            <person name="Mehta T."/>
            <person name="Meldrim J."/>
            <person name="Meneus L."/>
            <person name="Mihai O."/>
            <person name="Mihalev A."/>
            <person name="Mihova T."/>
            <person name="Mittelman R."/>
            <person name="Mlenga V."/>
            <person name="Montmayeur A."/>
            <person name="Mulrain L."/>
            <person name="Navidi A."/>
            <person name="Naylor J."/>
            <person name="Negash T."/>
            <person name="Nguyen T."/>
            <person name="Nguyen N."/>
            <person name="Nicol R."/>
            <person name="Norbu C."/>
            <person name="Norbu N."/>
            <person name="Novod N."/>
            <person name="O'Neill B."/>
            <person name="Osman S."/>
            <person name="Markiewicz E."/>
            <person name="Oyono O.L."/>
            <person name="Patti C."/>
            <person name="Phunkhang P."/>
            <person name="Pierre F."/>
            <person name="Priest M."/>
            <person name="Raghuraman S."/>
            <person name="Rege F."/>
            <person name="Reyes R."/>
            <person name="Rise C."/>
            <person name="Rogov P."/>
            <person name="Ross K."/>
            <person name="Ryan E."/>
            <person name="Settipalli S."/>
            <person name="Shea T."/>
            <person name="Sherpa N."/>
            <person name="Shi L."/>
            <person name="Shih D."/>
            <person name="Sparrow T."/>
            <person name="Spaulding J."/>
            <person name="Stalker J."/>
            <person name="Stange-Thomann N."/>
            <person name="Stavropoulos S."/>
            <person name="Stone C."/>
            <person name="Strader C."/>
            <person name="Tesfaye S."/>
            <person name="Thomson T."/>
            <person name="Thoulutsang Y."/>
            <person name="Thoulutsang D."/>
            <person name="Topham K."/>
            <person name="Topping I."/>
            <person name="Tsamla T."/>
            <person name="Vassiliev H."/>
            <person name="Vo A."/>
            <person name="Wangchuk T."/>
            <person name="Wangdi T."/>
            <person name="Weiand M."/>
            <person name="Wilkinson J."/>
            <person name="Wilson A."/>
            <person name="Yadav S."/>
            <person name="Young G."/>
            <person name="Yu Q."/>
            <person name="Zembek L."/>
            <person name="Zhong D."/>
            <person name="Zimmer A."/>
            <person name="Zwirko Z."/>
            <person name="Jaffe D.B."/>
            <person name="Alvarez P."/>
            <person name="Brockman W."/>
            <person name="Butler J."/>
            <person name="Chin C."/>
            <person name="Gnerre S."/>
            <person name="MacCallum I."/>
            <person name="Graves J.A."/>
            <person name="Ponting C.P."/>
            <person name="Breen M."/>
            <person name="Samollow P.B."/>
            <person name="Lander E.S."/>
            <person name="Lindblad-Toh K."/>
        </authorList>
    </citation>
    <scope>NUCLEOTIDE SEQUENCE [LARGE SCALE GENOMIC DNA]</scope>
</reference>
<keyword evidence="5 8" id="KW-1133">Transmembrane helix</keyword>
<dbReference type="Gene3D" id="4.10.400.10">
    <property type="entry name" value="Low-density Lipoprotein Receptor"/>
    <property type="match status" value="1"/>
</dbReference>
<dbReference type="InParanoid" id="A0A5F8GFK1"/>
<dbReference type="Pfam" id="PF25241">
    <property type="entry name" value="LDLRAD1_C"/>
    <property type="match status" value="1"/>
</dbReference>